<comment type="caution">
    <text evidence="1">The sequence shown here is derived from an EMBL/GenBank/DDBJ whole genome shotgun (WGS) entry which is preliminary data.</text>
</comment>
<dbReference type="Proteomes" id="UP001301388">
    <property type="component" value="Unassembled WGS sequence"/>
</dbReference>
<reference evidence="1 2" key="1">
    <citation type="submission" date="2023-12" db="EMBL/GenBank/DDBJ databases">
        <title>Baltic Sea Cyanobacteria.</title>
        <authorList>
            <person name="Delbaje E."/>
            <person name="Fewer D.P."/>
            <person name="Shishido T.K."/>
        </authorList>
    </citation>
    <scope>NUCLEOTIDE SEQUENCE [LARGE SCALE GENOMIC DNA]</scope>
    <source>
        <strain evidence="1 2">UHCC 0370</strain>
    </source>
</reference>
<accession>A0ABU5TGL3</accession>
<dbReference type="InterPro" id="IPR049644">
    <property type="entry name" value="GvpU-like"/>
</dbReference>
<organism evidence="1 2">
    <name type="scientific">Pseudanabaena galeata UHCC 0370</name>
    <dbReference type="NCBI Taxonomy" id="3110310"/>
    <lineage>
        <taxon>Bacteria</taxon>
        <taxon>Bacillati</taxon>
        <taxon>Cyanobacteriota</taxon>
        <taxon>Cyanophyceae</taxon>
        <taxon>Pseudanabaenales</taxon>
        <taxon>Pseudanabaenaceae</taxon>
        <taxon>Pseudanabaena</taxon>
    </lineage>
</organism>
<dbReference type="NCBIfam" id="NF041667">
    <property type="entry name" value="GvpU"/>
    <property type="match status" value="1"/>
</dbReference>
<evidence type="ECO:0000313" key="1">
    <source>
        <dbReference type="EMBL" id="MEA5477406.1"/>
    </source>
</evidence>
<dbReference type="EMBL" id="JAYGIE010000024">
    <property type="protein sequence ID" value="MEA5477406.1"/>
    <property type="molecule type" value="Genomic_DNA"/>
</dbReference>
<keyword evidence="2" id="KW-1185">Reference proteome</keyword>
<gene>
    <name evidence="1" type="primary">gvpU</name>
    <name evidence="1" type="ORF">VB774_07210</name>
</gene>
<proteinExistence type="predicted"/>
<sequence>MTNETINQDPFPKAAQTDWFLQSLVNMANNQSLEISITLQVSGMLVSGDIVGGKTYFEGVGEEFSSTFVNHPETAESIKDSFSKMGERYVQTDETEVQPLPQFVHLKNARFFHTSGSPIPSNRSVFWRGRISEVGGFFLGSLSA</sequence>
<dbReference type="RefSeq" id="WP_323260915.1">
    <property type="nucleotide sequence ID" value="NZ_JAYGIE010000024.1"/>
</dbReference>
<name>A0ABU5TGL3_9CYAN</name>
<protein>
    <submittedName>
        <fullName evidence="1">Gas vesicle accessory protein GvpU</fullName>
    </submittedName>
</protein>
<evidence type="ECO:0000313" key="2">
    <source>
        <dbReference type="Proteomes" id="UP001301388"/>
    </source>
</evidence>